<proteinExistence type="inferred from homology"/>
<evidence type="ECO:0000256" key="2">
    <source>
        <dbReference type="ARBA" id="ARBA00005582"/>
    </source>
</evidence>
<dbReference type="CDD" id="cd18875">
    <property type="entry name" value="NUDIX_Hydrolase"/>
    <property type="match status" value="1"/>
</dbReference>
<name>A0ABX8W7D1_9LACO</name>
<sequence length="146" mass="17174">MDRTEPVTLTNMCMIVKDKKILVLNRNDPNWPGLTFPGGHVEDHESFYDSVVREVKEETNLTIENPRLCGLKQFYDDNDHRYIVFFYTATKFKGQVKASDEGDLTWMTKQELLNTQLAYNFDRDLLVYFDDKIDEHLLDGARDQLF</sequence>
<evidence type="ECO:0000256" key="1">
    <source>
        <dbReference type="ARBA" id="ARBA00001946"/>
    </source>
</evidence>
<feature type="domain" description="Nudix hydrolase" evidence="6">
    <location>
        <begin position="6"/>
        <end position="131"/>
    </location>
</feature>
<keyword evidence="4" id="KW-0378">Hydrolase</keyword>
<comment type="similarity">
    <text evidence="2">Belongs to the Nudix hydrolase family.</text>
</comment>
<keyword evidence="5" id="KW-0460">Magnesium</keyword>
<evidence type="ECO:0000256" key="5">
    <source>
        <dbReference type="ARBA" id="ARBA00022842"/>
    </source>
</evidence>
<keyword evidence="3" id="KW-0479">Metal-binding</keyword>
<reference evidence="7 8" key="1">
    <citation type="submission" date="2020-01" db="EMBL/GenBank/DDBJ databases">
        <title>Vast differences in strain-level diversity in the gut microbiota of two closely related honey bee species.</title>
        <authorList>
            <person name="Ellegaard K.M."/>
            <person name="Suenami S."/>
            <person name="Miyazaki R."/>
            <person name="Engel P."/>
        </authorList>
    </citation>
    <scope>NUCLEOTIDE SEQUENCE [LARGE SCALE GENOMIC DNA]</scope>
    <source>
        <strain evidence="7 8">ESL0416</strain>
    </source>
</reference>
<dbReference type="Gene3D" id="3.90.79.10">
    <property type="entry name" value="Nucleoside Triphosphate Pyrophosphohydrolase"/>
    <property type="match status" value="1"/>
</dbReference>
<evidence type="ECO:0000256" key="3">
    <source>
        <dbReference type="ARBA" id="ARBA00022723"/>
    </source>
</evidence>
<dbReference type="Pfam" id="PF00293">
    <property type="entry name" value="NUDIX"/>
    <property type="match status" value="1"/>
</dbReference>
<evidence type="ECO:0000256" key="4">
    <source>
        <dbReference type="ARBA" id="ARBA00022801"/>
    </source>
</evidence>
<evidence type="ECO:0000259" key="6">
    <source>
        <dbReference type="PROSITE" id="PS51462"/>
    </source>
</evidence>
<protein>
    <submittedName>
        <fullName evidence="7">8-oxo-dGTP diphosphatase</fullName>
    </submittedName>
</protein>
<dbReference type="InterPro" id="IPR015797">
    <property type="entry name" value="NUDIX_hydrolase-like_dom_sf"/>
</dbReference>
<comment type="cofactor">
    <cofactor evidence="1">
        <name>Mg(2+)</name>
        <dbReference type="ChEBI" id="CHEBI:18420"/>
    </cofactor>
</comment>
<dbReference type="InterPro" id="IPR000086">
    <property type="entry name" value="NUDIX_hydrolase_dom"/>
</dbReference>
<dbReference type="PANTHER" id="PTHR43758">
    <property type="entry name" value="7,8-DIHYDRO-8-OXOGUANINE TRIPHOSPHATASE"/>
    <property type="match status" value="1"/>
</dbReference>
<dbReference type="SUPFAM" id="SSF55811">
    <property type="entry name" value="Nudix"/>
    <property type="match status" value="1"/>
</dbReference>
<accession>A0ABX8W7D1</accession>
<dbReference type="PANTHER" id="PTHR43758:SF2">
    <property type="entry name" value="OXIDIZED PURINE NUCLEOSIDE TRIPHOSPHATE HYDROLASE"/>
    <property type="match status" value="1"/>
</dbReference>
<evidence type="ECO:0000313" key="8">
    <source>
        <dbReference type="Proteomes" id="UP000826550"/>
    </source>
</evidence>
<dbReference type="Proteomes" id="UP000826550">
    <property type="component" value="Chromosome"/>
</dbReference>
<keyword evidence="8" id="KW-1185">Reference proteome</keyword>
<organism evidence="7 8">
    <name type="scientific">Lactobacillus panisapium</name>
    <dbReference type="NCBI Taxonomy" id="2012495"/>
    <lineage>
        <taxon>Bacteria</taxon>
        <taxon>Bacillati</taxon>
        <taxon>Bacillota</taxon>
        <taxon>Bacilli</taxon>
        <taxon>Lactobacillales</taxon>
        <taxon>Lactobacillaceae</taxon>
        <taxon>Lactobacillus</taxon>
    </lineage>
</organism>
<evidence type="ECO:0000313" key="7">
    <source>
        <dbReference type="EMBL" id="QYN52845.1"/>
    </source>
</evidence>
<dbReference type="EMBL" id="CP048268">
    <property type="protein sequence ID" value="QYN52845.1"/>
    <property type="molecule type" value="Genomic_DNA"/>
</dbReference>
<gene>
    <name evidence="7" type="ORF">GYM71_05200</name>
</gene>
<dbReference type="PROSITE" id="PS51462">
    <property type="entry name" value="NUDIX"/>
    <property type="match status" value="1"/>
</dbReference>
<dbReference type="RefSeq" id="WP_220219688.1">
    <property type="nucleotide sequence ID" value="NZ_CP048268.1"/>
</dbReference>